<dbReference type="GO" id="GO:0006542">
    <property type="term" value="P:glutamine biosynthetic process"/>
    <property type="evidence" value="ECO:0007669"/>
    <property type="project" value="TreeGrafter"/>
</dbReference>
<evidence type="ECO:0000256" key="7">
    <source>
        <dbReference type="ARBA" id="ARBA00022840"/>
    </source>
</evidence>
<evidence type="ECO:0000256" key="2">
    <source>
        <dbReference type="ARBA" id="ARBA00009897"/>
    </source>
</evidence>
<keyword evidence="6" id="KW-0547">Nucleotide-binding</keyword>
<dbReference type="PROSITE" id="PS00181">
    <property type="entry name" value="GLNA_ATP"/>
    <property type="match status" value="1"/>
</dbReference>
<evidence type="ECO:0000256" key="8">
    <source>
        <dbReference type="PROSITE-ProRule" id="PRU01331"/>
    </source>
</evidence>
<sequence>MYDHPAGQSRATLDSTVHYYCAVGATKVFGIQISEAHYKACLYAGLCVSGSNAEVMPAQWEYQVGPCPGTAMGDELWVSRYILHRVAEDFGVIVTLDPKPMPGDWNGAGGHCNFSTSRMKAENGMKVCPYHLSHLISFVTGTVLNFRYFQGSV</sequence>
<dbReference type="InterPro" id="IPR027303">
    <property type="entry name" value="Gln_synth_gly_rich_site"/>
</dbReference>
<dbReference type="Proteomes" id="UP001174909">
    <property type="component" value="Unassembled WGS sequence"/>
</dbReference>
<dbReference type="PANTHER" id="PTHR20852">
    <property type="entry name" value="GLUTAMINE SYNTHETASE"/>
    <property type="match status" value="1"/>
</dbReference>
<comment type="caution">
    <text evidence="11">The sequence shown here is derived from an EMBL/GenBank/DDBJ whole genome shotgun (WGS) entry which is preliminary data.</text>
</comment>
<dbReference type="InterPro" id="IPR014746">
    <property type="entry name" value="Gln_synth/guanido_kin_cat_dom"/>
</dbReference>
<gene>
    <name evidence="11" type="ORF">GBAR_LOCUS16357</name>
</gene>
<dbReference type="PROSITE" id="PS51987">
    <property type="entry name" value="GS_CATALYTIC"/>
    <property type="match status" value="1"/>
</dbReference>
<dbReference type="InterPro" id="IPR050292">
    <property type="entry name" value="Glutamine_Synthetase"/>
</dbReference>
<dbReference type="GO" id="GO:0005524">
    <property type="term" value="F:ATP binding"/>
    <property type="evidence" value="ECO:0007669"/>
    <property type="project" value="UniProtKB-KW"/>
</dbReference>
<evidence type="ECO:0000313" key="11">
    <source>
        <dbReference type="EMBL" id="CAI8028780.1"/>
    </source>
</evidence>
<dbReference type="GO" id="GO:0004356">
    <property type="term" value="F:glutamine synthetase activity"/>
    <property type="evidence" value="ECO:0007669"/>
    <property type="project" value="UniProtKB-EC"/>
</dbReference>
<evidence type="ECO:0000256" key="6">
    <source>
        <dbReference type="ARBA" id="ARBA00022741"/>
    </source>
</evidence>
<reference evidence="11" key="1">
    <citation type="submission" date="2023-03" db="EMBL/GenBank/DDBJ databases">
        <authorList>
            <person name="Steffen K."/>
            <person name="Cardenas P."/>
        </authorList>
    </citation>
    <scope>NUCLEOTIDE SEQUENCE</scope>
</reference>
<accession>A0AA35WW31</accession>
<comment type="subcellular location">
    <subcellularLocation>
        <location evidence="1">Cytoplasm</location>
    </subcellularLocation>
</comment>
<keyword evidence="7" id="KW-0067">ATP-binding</keyword>
<evidence type="ECO:0000256" key="1">
    <source>
        <dbReference type="ARBA" id="ARBA00004496"/>
    </source>
</evidence>
<feature type="non-terminal residue" evidence="11">
    <location>
        <position position="153"/>
    </location>
</feature>
<dbReference type="GO" id="GO:0005737">
    <property type="term" value="C:cytoplasm"/>
    <property type="evidence" value="ECO:0007669"/>
    <property type="project" value="UniProtKB-SubCell"/>
</dbReference>
<evidence type="ECO:0000256" key="3">
    <source>
        <dbReference type="ARBA" id="ARBA00012937"/>
    </source>
</evidence>
<dbReference type="SUPFAM" id="SSF55931">
    <property type="entry name" value="Glutamine synthetase/guanido kinase"/>
    <property type="match status" value="1"/>
</dbReference>
<dbReference type="FunFam" id="3.30.590.10:FF:000011">
    <property type="entry name" value="Glutamine synthetase"/>
    <property type="match status" value="1"/>
</dbReference>
<evidence type="ECO:0000313" key="12">
    <source>
        <dbReference type="Proteomes" id="UP001174909"/>
    </source>
</evidence>
<evidence type="ECO:0000256" key="4">
    <source>
        <dbReference type="ARBA" id="ARBA00022490"/>
    </source>
</evidence>
<dbReference type="EC" id="6.3.1.2" evidence="3"/>
<dbReference type="InterPro" id="IPR008146">
    <property type="entry name" value="Gln_synth_cat_dom"/>
</dbReference>
<dbReference type="Pfam" id="PF00120">
    <property type="entry name" value="Gln-synt_C"/>
    <property type="match status" value="1"/>
</dbReference>
<dbReference type="PANTHER" id="PTHR20852:SF57">
    <property type="entry name" value="GLUTAMINE SYNTHETASE 2 CYTOPLASMIC"/>
    <property type="match status" value="1"/>
</dbReference>
<dbReference type="EMBL" id="CASHTH010002363">
    <property type="protein sequence ID" value="CAI8028780.1"/>
    <property type="molecule type" value="Genomic_DNA"/>
</dbReference>
<dbReference type="SMART" id="SM01230">
    <property type="entry name" value="Gln-synt_C"/>
    <property type="match status" value="1"/>
</dbReference>
<keyword evidence="4" id="KW-0963">Cytoplasm</keyword>
<keyword evidence="12" id="KW-1185">Reference proteome</keyword>
<name>A0AA35WW31_GEOBA</name>
<protein>
    <recommendedName>
        <fullName evidence="3">glutamine synthetase</fullName>
        <ecNumber evidence="3">6.3.1.2</ecNumber>
    </recommendedName>
</protein>
<organism evidence="11 12">
    <name type="scientific">Geodia barretti</name>
    <name type="common">Barrett's horny sponge</name>
    <dbReference type="NCBI Taxonomy" id="519541"/>
    <lineage>
        <taxon>Eukaryota</taxon>
        <taxon>Metazoa</taxon>
        <taxon>Porifera</taxon>
        <taxon>Demospongiae</taxon>
        <taxon>Heteroscleromorpha</taxon>
        <taxon>Tetractinellida</taxon>
        <taxon>Astrophorina</taxon>
        <taxon>Geodiidae</taxon>
        <taxon>Geodia</taxon>
    </lineage>
</organism>
<keyword evidence="5" id="KW-0436">Ligase</keyword>
<dbReference type="AlphaFoldDB" id="A0AA35WW31"/>
<evidence type="ECO:0000256" key="5">
    <source>
        <dbReference type="ARBA" id="ARBA00022598"/>
    </source>
</evidence>
<evidence type="ECO:0000259" key="10">
    <source>
        <dbReference type="PROSITE" id="PS51987"/>
    </source>
</evidence>
<proteinExistence type="inferred from homology"/>
<comment type="similarity">
    <text evidence="2 8 9">Belongs to the glutamine synthetase family.</text>
</comment>
<feature type="domain" description="GS catalytic" evidence="10">
    <location>
        <begin position="1"/>
        <end position="153"/>
    </location>
</feature>
<evidence type="ECO:0000256" key="9">
    <source>
        <dbReference type="RuleBase" id="RU000384"/>
    </source>
</evidence>
<dbReference type="Gene3D" id="3.30.590.10">
    <property type="entry name" value="Glutamine synthetase/guanido kinase, catalytic domain"/>
    <property type="match status" value="1"/>
</dbReference>